<dbReference type="InterPro" id="IPR013083">
    <property type="entry name" value="Znf_RING/FYVE/PHD"/>
</dbReference>
<keyword evidence="2" id="KW-0863">Zinc-finger</keyword>
<protein>
    <recommendedName>
        <fullName evidence="6">UBR-type domain-containing protein</fullName>
    </recommendedName>
</protein>
<dbReference type="InterPro" id="IPR003126">
    <property type="entry name" value="Znf_UBR"/>
</dbReference>
<feature type="zinc finger region" description="UBR-type" evidence="4">
    <location>
        <begin position="113"/>
        <end position="185"/>
    </location>
</feature>
<dbReference type="SMART" id="SM00396">
    <property type="entry name" value="ZnF_UBR1"/>
    <property type="match status" value="1"/>
</dbReference>
<dbReference type="Proteomes" id="UP001202328">
    <property type="component" value="Unassembled WGS sequence"/>
</dbReference>
<proteinExistence type="predicted"/>
<comment type="caution">
    <text evidence="7">The sequence shown here is derived from an EMBL/GenBank/DDBJ whole genome shotgun (WGS) entry which is preliminary data.</text>
</comment>
<evidence type="ECO:0000256" key="3">
    <source>
        <dbReference type="ARBA" id="ARBA00022833"/>
    </source>
</evidence>
<accession>A0AAD4TM75</accession>
<dbReference type="InterPro" id="IPR040204">
    <property type="entry name" value="UBR7"/>
</dbReference>
<gene>
    <name evidence="7" type="ORF">MKW98_022902</name>
</gene>
<dbReference type="Pfam" id="PF02207">
    <property type="entry name" value="zf-UBR"/>
    <property type="match status" value="1"/>
</dbReference>
<evidence type="ECO:0000313" key="7">
    <source>
        <dbReference type="EMBL" id="KAI3963480.1"/>
    </source>
</evidence>
<dbReference type="GO" id="GO:0005737">
    <property type="term" value="C:cytoplasm"/>
    <property type="evidence" value="ECO:0007669"/>
    <property type="project" value="TreeGrafter"/>
</dbReference>
<dbReference type="PANTHER" id="PTHR13513:SF9">
    <property type="entry name" value="E3 UBIQUITIN-PROTEIN LIGASE UBR7-RELATED"/>
    <property type="match status" value="1"/>
</dbReference>
<dbReference type="CDD" id="cd15542">
    <property type="entry name" value="PHD_UBR7"/>
    <property type="match status" value="1"/>
</dbReference>
<dbReference type="GO" id="GO:0061630">
    <property type="term" value="F:ubiquitin protein ligase activity"/>
    <property type="evidence" value="ECO:0007669"/>
    <property type="project" value="InterPro"/>
</dbReference>
<dbReference type="CDD" id="cd19677">
    <property type="entry name" value="UBR-box_UBR7"/>
    <property type="match status" value="1"/>
</dbReference>
<keyword evidence="3" id="KW-0862">Zinc</keyword>
<evidence type="ECO:0000259" key="6">
    <source>
        <dbReference type="PROSITE" id="PS51157"/>
    </source>
</evidence>
<name>A0AAD4TM75_9MAGN</name>
<dbReference type="EMBL" id="JAJJMB010000061">
    <property type="protein sequence ID" value="KAI3963480.1"/>
    <property type="molecule type" value="Genomic_DNA"/>
</dbReference>
<organism evidence="7 8">
    <name type="scientific">Papaver atlanticum</name>
    <dbReference type="NCBI Taxonomy" id="357466"/>
    <lineage>
        <taxon>Eukaryota</taxon>
        <taxon>Viridiplantae</taxon>
        <taxon>Streptophyta</taxon>
        <taxon>Embryophyta</taxon>
        <taxon>Tracheophyta</taxon>
        <taxon>Spermatophyta</taxon>
        <taxon>Magnoliopsida</taxon>
        <taxon>Ranunculales</taxon>
        <taxon>Papaveraceae</taxon>
        <taxon>Papaveroideae</taxon>
        <taxon>Papaver</taxon>
    </lineage>
</organism>
<keyword evidence="1" id="KW-0479">Metal-binding</keyword>
<evidence type="ECO:0000313" key="8">
    <source>
        <dbReference type="Proteomes" id="UP001202328"/>
    </source>
</evidence>
<dbReference type="InterPro" id="IPR011011">
    <property type="entry name" value="Znf_FYVE_PHD"/>
</dbReference>
<dbReference type="PROSITE" id="PS51157">
    <property type="entry name" value="ZF_UBR"/>
    <property type="match status" value="1"/>
</dbReference>
<dbReference type="GO" id="GO:0008270">
    <property type="term" value="F:zinc ion binding"/>
    <property type="evidence" value="ECO:0007669"/>
    <property type="project" value="UniProtKB-KW"/>
</dbReference>
<sequence length="272" mass="30278">MGRQRWTGILRIPRDEEGEPLYEEFICVACAKKVSFLSLYPPSIWAAVKEGEASLDGNQDGSVLTDAVGASSENVSGHSLVDDNKEETSPASGNLENSMEMEADLVLGGDEGKECTYSKGYMKRQAIFSCLTCTPDGNAGVCTACSLSFHDGHEIVELWTKRNFRCDCGNSKFGEFYCNCKLMADRGPVNSENSYNQNFEGAYCTCHRPYPDPDVEEQVEMIQCCICEDWLHENHLGFEPSDELFRDDFHLLTEQLSTTGTTGNSSYKQRVK</sequence>
<feature type="region of interest" description="Disordered" evidence="5">
    <location>
        <begin position="73"/>
        <end position="95"/>
    </location>
</feature>
<dbReference type="SUPFAM" id="SSF57903">
    <property type="entry name" value="FYVE/PHD zinc finger"/>
    <property type="match status" value="1"/>
</dbReference>
<evidence type="ECO:0000256" key="2">
    <source>
        <dbReference type="ARBA" id="ARBA00022771"/>
    </source>
</evidence>
<evidence type="ECO:0000256" key="1">
    <source>
        <dbReference type="ARBA" id="ARBA00022723"/>
    </source>
</evidence>
<dbReference type="PANTHER" id="PTHR13513">
    <property type="entry name" value="E3 UBIQUITIN-PROTEIN LIGASE UBR7"/>
    <property type="match status" value="1"/>
</dbReference>
<reference evidence="7" key="1">
    <citation type="submission" date="2022-04" db="EMBL/GenBank/DDBJ databases">
        <title>A functionally conserved STORR gene fusion in Papaver species that diverged 16.8 million years ago.</title>
        <authorList>
            <person name="Catania T."/>
        </authorList>
    </citation>
    <scope>NUCLEOTIDE SEQUENCE</scope>
    <source>
        <strain evidence="7">S-188037</strain>
    </source>
</reference>
<dbReference type="InterPro" id="IPR047506">
    <property type="entry name" value="UBR7-like_UBR-box"/>
</dbReference>
<evidence type="ECO:0000256" key="4">
    <source>
        <dbReference type="PROSITE-ProRule" id="PRU00508"/>
    </source>
</evidence>
<evidence type="ECO:0000256" key="5">
    <source>
        <dbReference type="SAM" id="MobiDB-lite"/>
    </source>
</evidence>
<keyword evidence="8" id="KW-1185">Reference proteome</keyword>
<dbReference type="AlphaFoldDB" id="A0AAD4TM75"/>
<feature type="domain" description="UBR-type" evidence="6">
    <location>
        <begin position="113"/>
        <end position="185"/>
    </location>
</feature>
<dbReference type="Gene3D" id="3.30.40.10">
    <property type="entry name" value="Zinc/RING finger domain, C3HC4 (zinc finger)"/>
    <property type="match status" value="1"/>
</dbReference>